<feature type="transmembrane region" description="Helical" evidence="1">
    <location>
        <begin position="82"/>
        <end position="104"/>
    </location>
</feature>
<reference evidence="2" key="1">
    <citation type="submission" date="2017-02" db="UniProtKB">
        <authorList>
            <consortium name="WormBaseParasite"/>
        </authorList>
    </citation>
    <scope>IDENTIFICATION</scope>
</reference>
<dbReference type="InterPro" id="IPR052728">
    <property type="entry name" value="O2_lipid_transport_reg"/>
</dbReference>
<feature type="transmembrane region" description="Helical" evidence="1">
    <location>
        <begin position="42"/>
        <end position="62"/>
    </location>
</feature>
<keyword evidence="1" id="KW-1133">Transmembrane helix</keyword>
<dbReference type="AlphaFoldDB" id="A0A0M3KIM8"/>
<organism evidence="2">
    <name type="scientific">Anisakis simplex</name>
    <name type="common">Herring worm</name>
    <dbReference type="NCBI Taxonomy" id="6269"/>
    <lineage>
        <taxon>Eukaryota</taxon>
        <taxon>Metazoa</taxon>
        <taxon>Ecdysozoa</taxon>
        <taxon>Nematoda</taxon>
        <taxon>Chromadorea</taxon>
        <taxon>Rhabditida</taxon>
        <taxon>Spirurina</taxon>
        <taxon>Ascaridomorpha</taxon>
        <taxon>Ascaridoidea</taxon>
        <taxon>Anisakidae</taxon>
        <taxon>Anisakis</taxon>
        <taxon>Anisakis simplex complex</taxon>
    </lineage>
</organism>
<keyword evidence="1" id="KW-0472">Membrane</keyword>
<dbReference type="PANTHER" id="PTHR11161">
    <property type="entry name" value="O-ACYLTRANSFERASE"/>
    <property type="match status" value="1"/>
</dbReference>
<protein>
    <submittedName>
        <fullName evidence="2">Nose resistant to fluoxetine protein 6 (inferred by orthology to a C. elegans protein)</fullName>
    </submittedName>
</protein>
<feature type="transmembrane region" description="Helical" evidence="1">
    <location>
        <begin position="172"/>
        <end position="192"/>
    </location>
</feature>
<name>A0A0M3KIM8_ANISI</name>
<evidence type="ECO:0000313" key="2">
    <source>
        <dbReference type="WBParaSite" id="ASIM_0002084701-mRNA-1"/>
    </source>
</evidence>
<dbReference type="WBParaSite" id="ASIM_0002084701-mRNA-1">
    <property type="protein sequence ID" value="ASIM_0002084701-mRNA-1"/>
    <property type="gene ID" value="ASIM_0002084701"/>
</dbReference>
<keyword evidence="1" id="KW-0812">Transmembrane</keyword>
<sequence>LLAFSMYTNGKAVLRTEKGGNQIHCLHGMRVMSMFWIILGHTYYYIVASLTVDNLLPTLIAFPQKFLNLIIVQAPLAVDSFFYLRLTPTYVVVMILDVTLFTYISDGPFWRPIESNYCRKSWWTNLIYMNNFLLQDTETCMGWTWYLANDMQFHLFAPIFLILLFKSSVLGILACLGVIAASTITHLAVVLAHDYPPAPLLTAHLQMLVAFLQPYSWLLGKTVKLFPAFGN</sequence>
<proteinExistence type="predicted"/>
<dbReference type="PANTHER" id="PTHR11161:SF65">
    <property type="entry name" value="NOSE RESISTANT TO FLUOXETINE PROTEIN 6"/>
    <property type="match status" value="1"/>
</dbReference>
<evidence type="ECO:0000256" key="1">
    <source>
        <dbReference type="SAM" id="Phobius"/>
    </source>
</evidence>
<accession>A0A0M3KIM8</accession>
<feature type="transmembrane region" description="Helical" evidence="1">
    <location>
        <begin position="143"/>
        <end position="165"/>
    </location>
</feature>